<proteinExistence type="predicted"/>
<dbReference type="PANTHER" id="PTHR36440:SF1">
    <property type="entry name" value="PUTATIVE (AFU_ORTHOLOGUE AFUA_8G07350)-RELATED"/>
    <property type="match status" value="1"/>
</dbReference>
<dbReference type="STRING" id="1279009.ADICEAN_02930"/>
<accession>M7N409</accession>
<dbReference type="InterPro" id="IPR014710">
    <property type="entry name" value="RmlC-like_jellyroll"/>
</dbReference>
<name>M7N409_9BACT</name>
<gene>
    <name evidence="3" type="ORF">ADICEAN_02930</name>
</gene>
<sequence length="222" mass="24835">MITYIPAPHRPEPGQERTPEGLPRTIPSKLGDYTIEVLQSASETGGKLLVVEVLLAPKGGNDLHYHTTFEEEFSVQQGVLGVQLEKEVLHLRPGQTATAPRHKLHRFFNPSDTEAVRFMVRITPPRQFEACLRIAHGLANDGKTTSKGIPKSLWHLALLFEMGESYVPLLPHRLQLLLCGLLAGLARRLGKDKELDRYWQPDAESARREQSIPVDATQAARE</sequence>
<dbReference type="Proteomes" id="UP000011910">
    <property type="component" value="Unassembled WGS sequence"/>
</dbReference>
<feature type="region of interest" description="Disordered" evidence="1">
    <location>
        <begin position="200"/>
        <end position="222"/>
    </location>
</feature>
<dbReference type="InterPro" id="IPR053146">
    <property type="entry name" value="QDO-like"/>
</dbReference>
<evidence type="ECO:0000259" key="2">
    <source>
        <dbReference type="Pfam" id="PF07883"/>
    </source>
</evidence>
<dbReference type="SUPFAM" id="SSF51182">
    <property type="entry name" value="RmlC-like cupins"/>
    <property type="match status" value="1"/>
</dbReference>
<dbReference type="Gene3D" id="2.60.120.10">
    <property type="entry name" value="Jelly Rolls"/>
    <property type="match status" value="1"/>
</dbReference>
<dbReference type="RefSeq" id="WP_009196317.1">
    <property type="nucleotide sequence ID" value="NZ_AODQ01000081.1"/>
</dbReference>
<dbReference type="InterPro" id="IPR013096">
    <property type="entry name" value="Cupin_2"/>
</dbReference>
<dbReference type="AlphaFoldDB" id="M7N409"/>
<dbReference type="PANTHER" id="PTHR36440">
    <property type="entry name" value="PUTATIVE (AFU_ORTHOLOGUE AFUA_8G07350)-RELATED"/>
    <property type="match status" value="1"/>
</dbReference>
<dbReference type="EMBL" id="AODQ01000081">
    <property type="protein sequence ID" value="EMR01951.1"/>
    <property type="molecule type" value="Genomic_DNA"/>
</dbReference>
<evidence type="ECO:0000313" key="4">
    <source>
        <dbReference type="Proteomes" id="UP000011910"/>
    </source>
</evidence>
<feature type="compositionally biased region" description="Basic and acidic residues" evidence="1">
    <location>
        <begin position="9"/>
        <end position="19"/>
    </location>
</feature>
<dbReference type="InterPro" id="IPR011051">
    <property type="entry name" value="RmlC_Cupin_sf"/>
</dbReference>
<keyword evidence="4" id="KW-1185">Reference proteome</keyword>
<dbReference type="Pfam" id="PF07883">
    <property type="entry name" value="Cupin_2"/>
    <property type="match status" value="1"/>
</dbReference>
<comment type="caution">
    <text evidence="3">The sequence shown here is derived from an EMBL/GenBank/DDBJ whole genome shotgun (WGS) entry which is preliminary data.</text>
</comment>
<evidence type="ECO:0000313" key="3">
    <source>
        <dbReference type="EMBL" id="EMR01951.1"/>
    </source>
</evidence>
<dbReference type="OrthoDB" id="72027at2"/>
<evidence type="ECO:0000256" key="1">
    <source>
        <dbReference type="SAM" id="MobiDB-lite"/>
    </source>
</evidence>
<dbReference type="eggNOG" id="COG0662">
    <property type="taxonomic scope" value="Bacteria"/>
</dbReference>
<feature type="domain" description="Cupin type-2" evidence="2">
    <location>
        <begin position="53"/>
        <end position="119"/>
    </location>
</feature>
<protein>
    <submittedName>
        <fullName evidence="3">Cupin domain protein</fullName>
    </submittedName>
</protein>
<reference evidence="3 4" key="1">
    <citation type="journal article" date="2013" name="Genome Announc.">
        <title>Draft Genome Sequence of Cesiribacter andamanensis Strain AMV16T, Isolated from a Soil Sample from a Mud Volcano in the Andaman Islands, India.</title>
        <authorList>
            <person name="Shivaji S."/>
            <person name="Ara S."/>
            <person name="Begum Z."/>
            <person name="Srinivas T.N."/>
            <person name="Singh A."/>
            <person name="Kumar Pinnaka A."/>
        </authorList>
    </citation>
    <scope>NUCLEOTIDE SEQUENCE [LARGE SCALE GENOMIC DNA]</scope>
    <source>
        <strain evidence="3 4">AMV16</strain>
    </source>
</reference>
<organism evidence="3 4">
    <name type="scientific">Cesiribacter andamanensis AMV16</name>
    <dbReference type="NCBI Taxonomy" id="1279009"/>
    <lineage>
        <taxon>Bacteria</taxon>
        <taxon>Pseudomonadati</taxon>
        <taxon>Bacteroidota</taxon>
        <taxon>Cytophagia</taxon>
        <taxon>Cytophagales</taxon>
        <taxon>Cesiribacteraceae</taxon>
        <taxon>Cesiribacter</taxon>
    </lineage>
</organism>
<feature type="region of interest" description="Disordered" evidence="1">
    <location>
        <begin position="1"/>
        <end position="24"/>
    </location>
</feature>
<feature type="compositionally biased region" description="Basic and acidic residues" evidence="1">
    <location>
        <begin position="200"/>
        <end position="210"/>
    </location>
</feature>